<dbReference type="InParanoid" id="A0A024GC20"/>
<evidence type="ECO:0000313" key="19">
    <source>
        <dbReference type="EMBL" id="CCI44309.1"/>
    </source>
</evidence>
<dbReference type="UniPathway" id="UPA00378"/>
<feature type="transmembrane region" description="Helical" evidence="17">
    <location>
        <begin position="257"/>
        <end position="276"/>
    </location>
</feature>
<proteinExistence type="inferred from homology"/>
<evidence type="ECO:0000256" key="4">
    <source>
        <dbReference type="ARBA" id="ARBA00004922"/>
    </source>
</evidence>
<comment type="similarity">
    <text evidence="5">Belongs to the STT3 family.</text>
</comment>
<dbReference type="Gene3D" id="3.40.50.12610">
    <property type="match status" value="1"/>
</dbReference>
<evidence type="ECO:0000256" key="12">
    <source>
        <dbReference type="ARBA" id="ARBA00022989"/>
    </source>
</evidence>
<evidence type="ECO:0000313" key="20">
    <source>
        <dbReference type="Proteomes" id="UP000053237"/>
    </source>
</evidence>
<feature type="region of interest" description="Disordered" evidence="16">
    <location>
        <begin position="436"/>
        <end position="458"/>
    </location>
</feature>
<dbReference type="PANTHER" id="PTHR13872:SF1">
    <property type="entry name" value="DOLICHYL-DIPHOSPHOOLIGOSACCHARIDE--PROTEIN GLYCOSYLTRANSFERASE SUBUNIT STT3B"/>
    <property type="match status" value="1"/>
</dbReference>
<keyword evidence="7" id="KW-0328">Glycosyltransferase</keyword>
<evidence type="ECO:0000256" key="11">
    <source>
        <dbReference type="ARBA" id="ARBA00022842"/>
    </source>
</evidence>
<evidence type="ECO:0000256" key="15">
    <source>
        <dbReference type="ARBA" id="ARBA00048829"/>
    </source>
</evidence>
<keyword evidence="13 17" id="KW-0472">Membrane</keyword>
<dbReference type="AlphaFoldDB" id="A0A024GC20"/>
<feature type="transmembrane region" description="Helical" evidence="17">
    <location>
        <begin position="176"/>
        <end position="209"/>
    </location>
</feature>
<accession>A0A024GC20</accession>
<feature type="transmembrane region" description="Helical" evidence="17">
    <location>
        <begin position="230"/>
        <end position="251"/>
    </location>
</feature>
<protein>
    <recommendedName>
        <fullName evidence="6">dolichyl-diphosphooligosaccharide--protein glycotransferase</fullName>
        <ecNumber evidence="6">2.4.99.18</ecNumber>
    </recommendedName>
</protein>
<feature type="compositionally biased region" description="Polar residues" evidence="16">
    <location>
        <begin position="448"/>
        <end position="458"/>
    </location>
</feature>
<comment type="cofactor">
    <cofactor evidence="2">
        <name>Mg(2+)</name>
        <dbReference type="ChEBI" id="CHEBI:18420"/>
    </cofactor>
</comment>
<evidence type="ECO:0000256" key="2">
    <source>
        <dbReference type="ARBA" id="ARBA00001946"/>
    </source>
</evidence>
<comment type="caution">
    <text evidence="19">The sequence shown here is derived from an EMBL/GenBank/DDBJ whole genome shotgun (WGS) entry which is preliminary data.</text>
</comment>
<dbReference type="EC" id="2.4.99.18" evidence="6"/>
<dbReference type="Proteomes" id="UP000053237">
    <property type="component" value="Unassembled WGS sequence"/>
</dbReference>
<reference evidence="19 20" key="1">
    <citation type="submission" date="2012-05" db="EMBL/GenBank/DDBJ databases">
        <title>Recombination and specialization in a pathogen metapopulation.</title>
        <authorList>
            <person name="Gardiner A."/>
            <person name="Kemen E."/>
            <person name="Schultz-Larsen T."/>
            <person name="MacLean D."/>
            <person name="Van Oosterhout C."/>
            <person name="Jones J.D.G."/>
        </authorList>
    </citation>
    <scope>NUCLEOTIDE SEQUENCE [LARGE SCALE GENOMIC DNA]</scope>
    <source>
        <strain evidence="19 20">Ac Nc2</strain>
    </source>
</reference>
<dbReference type="OrthoDB" id="10261066at2759"/>
<feature type="transmembrane region" description="Helical" evidence="17">
    <location>
        <begin position="154"/>
        <end position="170"/>
    </location>
</feature>
<dbReference type="InterPro" id="IPR003674">
    <property type="entry name" value="Oligo_trans_STT3"/>
</dbReference>
<evidence type="ECO:0000256" key="14">
    <source>
        <dbReference type="ARBA" id="ARBA00023211"/>
    </source>
</evidence>
<name>A0A024GC20_9STRA</name>
<keyword evidence="12 17" id="KW-1133">Transmembrane helix</keyword>
<keyword evidence="9 17" id="KW-0812">Transmembrane</keyword>
<keyword evidence="20" id="KW-1185">Reference proteome</keyword>
<dbReference type="PANTHER" id="PTHR13872">
    <property type="entry name" value="DOLICHYL-DIPHOSPHOOLIGOSACCHARIDE--PROTEIN GLYCOSYLTRANSFERASE SUBUNIT"/>
    <property type="match status" value="1"/>
</dbReference>
<keyword evidence="14" id="KW-0464">Manganese</keyword>
<evidence type="ECO:0000256" key="9">
    <source>
        <dbReference type="ARBA" id="ARBA00022692"/>
    </source>
</evidence>
<dbReference type="GO" id="GO:0012505">
    <property type="term" value="C:endomembrane system"/>
    <property type="evidence" value="ECO:0007669"/>
    <property type="project" value="UniProtKB-SubCell"/>
</dbReference>
<comment type="pathway">
    <text evidence="4">Protein modification; protein glycosylation.</text>
</comment>
<keyword evidence="8" id="KW-0808">Transferase</keyword>
<comment type="subcellular location">
    <subcellularLocation>
        <location evidence="3">Endomembrane system</location>
        <topology evidence="3">Multi-pass membrane protein</topology>
    </subcellularLocation>
</comment>
<organism evidence="19 20">
    <name type="scientific">Albugo candida</name>
    <dbReference type="NCBI Taxonomy" id="65357"/>
    <lineage>
        <taxon>Eukaryota</taxon>
        <taxon>Sar</taxon>
        <taxon>Stramenopiles</taxon>
        <taxon>Oomycota</taxon>
        <taxon>Peronosporomycetes</taxon>
        <taxon>Albuginales</taxon>
        <taxon>Albuginaceae</taxon>
        <taxon>Albugo</taxon>
    </lineage>
</organism>
<evidence type="ECO:0000256" key="1">
    <source>
        <dbReference type="ARBA" id="ARBA00001936"/>
    </source>
</evidence>
<evidence type="ECO:0000256" key="5">
    <source>
        <dbReference type="ARBA" id="ARBA00010810"/>
    </source>
</evidence>
<feature type="transmembrane region" description="Helical" evidence="17">
    <location>
        <begin position="353"/>
        <end position="372"/>
    </location>
</feature>
<dbReference type="GO" id="GO:0046872">
    <property type="term" value="F:metal ion binding"/>
    <property type="evidence" value="ECO:0007669"/>
    <property type="project" value="UniProtKB-KW"/>
</dbReference>
<evidence type="ECO:0000256" key="16">
    <source>
        <dbReference type="SAM" id="MobiDB-lite"/>
    </source>
</evidence>
<dbReference type="GO" id="GO:0016020">
    <property type="term" value="C:membrane"/>
    <property type="evidence" value="ECO:0007669"/>
    <property type="project" value="InterPro"/>
</dbReference>
<feature type="transmembrane region" description="Helical" evidence="17">
    <location>
        <begin position="297"/>
        <end position="319"/>
    </location>
</feature>
<feature type="transmembrane region" description="Helical" evidence="17">
    <location>
        <begin position="6"/>
        <end position="27"/>
    </location>
</feature>
<comment type="cofactor">
    <cofactor evidence="1">
        <name>Mn(2+)</name>
        <dbReference type="ChEBI" id="CHEBI:29035"/>
    </cofactor>
</comment>
<feature type="domain" description="Oligosaccharyl transferase STT3 N-terminal" evidence="18">
    <location>
        <begin position="6"/>
        <end position="410"/>
    </location>
</feature>
<dbReference type="GO" id="GO:0004579">
    <property type="term" value="F:dolichyl-diphosphooligosaccharide-protein glycotransferase activity"/>
    <property type="evidence" value="ECO:0007669"/>
    <property type="project" value="UniProtKB-EC"/>
</dbReference>
<evidence type="ECO:0000256" key="10">
    <source>
        <dbReference type="ARBA" id="ARBA00022723"/>
    </source>
</evidence>
<feature type="transmembrane region" description="Helical" evidence="17">
    <location>
        <begin position="67"/>
        <end position="86"/>
    </location>
</feature>
<evidence type="ECO:0000256" key="6">
    <source>
        <dbReference type="ARBA" id="ARBA00012605"/>
    </source>
</evidence>
<feature type="transmembrane region" description="Helical" evidence="17">
    <location>
        <begin position="125"/>
        <end position="142"/>
    </location>
</feature>
<dbReference type="EMBL" id="CAIX01000068">
    <property type="protein sequence ID" value="CCI44309.1"/>
    <property type="molecule type" value="Genomic_DNA"/>
</dbReference>
<evidence type="ECO:0000256" key="8">
    <source>
        <dbReference type="ARBA" id="ARBA00022679"/>
    </source>
</evidence>
<dbReference type="Pfam" id="PF02516">
    <property type="entry name" value="STT3"/>
    <property type="match status" value="1"/>
</dbReference>
<evidence type="ECO:0000256" key="13">
    <source>
        <dbReference type="ARBA" id="ARBA00023136"/>
    </source>
</evidence>
<sequence length="744" mass="84185">MSLPFLSLIYVITIAIRVFPVVLWGSVIHEYDPHFNFRATKYLVNFGFADFFNWYDDRVWYPLGRSVGTTLYPGLMISASLVYWFLDALHLQVALRHICVFLPPVLAGITSILLFFLTLQICKCHNTALLAAMLTAVCPAYISRSTAGSYDNEAIAIPLLVLTFFCWIRAVEYKSMFWAACTALSYFGMAISWGGYVFIINIIPLHAGVMMVQSYMRYSYAGYTKSDFDCVYVVYGTFYVLATLLVMQVPFIGFNGIFKGEMMISHVTFVLLHMCGVSSRMKSSLKLVTWTMMRPKIVGIGIILSVGIFLAVIIGKISYTGRIMTLLNPTYATRYLPIIASVGEHQPTPWSSFYASFGPALLFAPYGLYVCFDKLEPGHVFMILYATLAFYFSGIMIRILLILAPAACFLSALGISDFMSRISSMIHANATLQNTGVKEEQKKHRDLTSPTNLTNPSIQQAATEKRSFWSQLASIWYKILAFDQQIKEKSLVKASSALSLVMVALALLLIMQLRHSTSMSSKVYSSTSLIIEQRNRTTGAKVIYDDYREAFQWLRCNTPDDAKILSWWDYGYQLSQLANRTVIVDNNTWNDTHIATVGRVLMSSEEEALPILQSLGVDYILILFGGVSGMHGDDLDKLPWVVRIAEGAFPDDVIEKEFQGAQTNQFEFFENATSAMTRSLLYKMSYHEFQRTSSSTENEPARNGFDWNRQKQLLDSAELQYFTQVFTSTAWVVRIYRVDRITMS</sequence>
<dbReference type="FunCoup" id="A0A024GC20">
    <property type="interactions" value="585"/>
</dbReference>
<keyword evidence="10" id="KW-0479">Metal-binding</keyword>
<evidence type="ECO:0000256" key="3">
    <source>
        <dbReference type="ARBA" id="ARBA00004127"/>
    </source>
</evidence>
<feature type="transmembrane region" description="Helical" evidence="17">
    <location>
        <begin position="98"/>
        <end position="119"/>
    </location>
</feature>
<keyword evidence="11" id="KW-0460">Magnesium</keyword>
<evidence type="ECO:0000256" key="7">
    <source>
        <dbReference type="ARBA" id="ARBA00022676"/>
    </source>
</evidence>
<gene>
    <name evidence="19" type="ORF">BN9_051180</name>
</gene>
<evidence type="ECO:0000256" key="17">
    <source>
        <dbReference type="SAM" id="Phobius"/>
    </source>
</evidence>
<comment type="catalytic activity">
    <reaction evidence="15">
        <text>a di-trans,poly-cis-dolichyl diphosphooligosaccharide + L-asparaginyl-[protein] = N(4)-(oligosaccharide-(1-&gt;4)-N-acetyl-beta-D-glucosaminyl-(1-&gt;4)-N-acetyl-beta-D-glucosaminyl)-L-asparaginyl-[protein] + a di-trans,poly-cis-dolichyl diphosphate + H(+)</text>
        <dbReference type="Rhea" id="RHEA:22980"/>
        <dbReference type="Rhea" id="RHEA-COMP:12804"/>
        <dbReference type="Rhea" id="RHEA-COMP:12805"/>
        <dbReference type="Rhea" id="RHEA-COMP:19506"/>
        <dbReference type="Rhea" id="RHEA-COMP:19509"/>
        <dbReference type="ChEBI" id="CHEBI:15378"/>
        <dbReference type="ChEBI" id="CHEBI:50347"/>
        <dbReference type="ChEBI" id="CHEBI:57497"/>
        <dbReference type="ChEBI" id="CHEBI:57570"/>
        <dbReference type="ChEBI" id="CHEBI:132529"/>
        <dbReference type="EC" id="2.4.99.18"/>
    </reaction>
</comment>
<feature type="transmembrane region" description="Helical" evidence="17">
    <location>
        <begin position="384"/>
        <end position="415"/>
    </location>
</feature>
<dbReference type="InterPro" id="IPR048307">
    <property type="entry name" value="STT3_N"/>
</dbReference>
<feature type="compositionally biased region" description="Basic and acidic residues" evidence="16">
    <location>
        <begin position="437"/>
        <end position="447"/>
    </location>
</feature>
<evidence type="ECO:0000259" key="18">
    <source>
        <dbReference type="Pfam" id="PF02516"/>
    </source>
</evidence>
<dbReference type="STRING" id="65357.A0A024GC20"/>